<gene>
    <name evidence="2" type="ORF">H8705_12945</name>
</gene>
<sequence>MYVIDTRGKIVIMATEPMKTAEQLMNEYQERGGEQQSNQDNQKKGNHKHPPLQREEKIN</sequence>
<protein>
    <submittedName>
        <fullName evidence="2">Uncharacterized protein</fullName>
    </submittedName>
</protein>
<evidence type="ECO:0000313" key="3">
    <source>
        <dbReference type="Proteomes" id="UP000623678"/>
    </source>
</evidence>
<organism evidence="2 3">
    <name type="scientific">Youxingia wuxianensis</name>
    <dbReference type="NCBI Taxonomy" id="2763678"/>
    <lineage>
        <taxon>Bacteria</taxon>
        <taxon>Bacillati</taxon>
        <taxon>Bacillota</taxon>
        <taxon>Clostridia</taxon>
        <taxon>Eubacteriales</taxon>
        <taxon>Oscillospiraceae</taxon>
        <taxon>Youxingia</taxon>
    </lineage>
</organism>
<comment type="caution">
    <text evidence="2">The sequence shown here is derived from an EMBL/GenBank/DDBJ whole genome shotgun (WGS) entry which is preliminary data.</text>
</comment>
<accession>A0A926EN10</accession>
<name>A0A926EN10_9FIRM</name>
<dbReference type="Proteomes" id="UP000623678">
    <property type="component" value="Unassembled WGS sequence"/>
</dbReference>
<feature type="region of interest" description="Disordered" evidence="1">
    <location>
        <begin position="22"/>
        <end position="59"/>
    </location>
</feature>
<reference evidence="2" key="1">
    <citation type="submission" date="2020-08" db="EMBL/GenBank/DDBJ databases">
        <title>Genome public.</title>
        <authorList>
            <person name="Liu C."/>
            <person name="Sun Q."/>
        </authorList>
    </citation>
    <scope>NUCLEOTIDE SEQUENCE</scope>
    <source>
        <strain evidence="2">NSJ-64</strain>
    </source>
</reference>
<dbReference type="AlphaFoldDB" id="A0A926EN10"/>
<keyword evidence="3" id="KW-1185">Reference proteome</keyword>
<proteinExistence type="predicted"/>
<evidence type="ECO:0000313" key="2">
    <source>
        <dbReference type="EMBL" id="MBC8586488.1"/>
    </source>
</evidence>
<dbReference type="EMBL" id="JACRTD010000013">
    <property type="protein sequence ID" value="MBC8586488.1"/>
    <property type="molecule type" value="Genomic_DNA"/>
</dbReference>
<evidence type="ECO:0000256" key="1">
    <source>
        <dbReference type="SAM" id="MobiDB-lite"/>
    </source>
</evidence>